<proteinExistence type="predicted"/>
<comment type="caution">
    <text evidence="1">The sequence shown here is derived from an EMBL/GenBank/DDBJ whole genome shotgun (WGS) entry which is preliminary data.</text>
</comment>
<dbReference type="Proteomes" id="UP000177697">
    <property type="component" value="Unassembled WGS sequence"/>
</dbReference>
<evidence type="ECO:0000313" key="2">
    <source>
        <dbReference type="Proteomes" id="UP000177697"/>
    </source>
</evidence>
<sequence length="85" mass="9550">MSEGSSFGVPKEILEELSRMKMVEFRPCFAQLPRLDQLVILQENCFYTEETAPGSAIGILKKNHGEDAGKVVGVVIHGYSRWKHD</sequence>
<name>A0A1G2V2G4_9BACT</name>
<dbReference type="AlphaFoldDB" id="A0A1G2V2G4"/>
<dbReference type="EMBL" id="MHWW01000005">
    <property type="protein sequence ID" value="OHB15804.1"/>
    <property type="molecule type" value="Genomic_DNA"/>
</dbReference>
<evidence type="ECO:0000313" key="1">
    <source>
        <dbReference type="EMBL" id="OHB15804.1"/>
    </source>
</evidence>
<accession>A0A1G2V2G4</accession>
<organism evidence="1 2">
    <name type="scientific">Candidatus Zambryskibacteria bacterium RIFOXYC1_FULL_39_10</name>
    <dbReference type="NCBI Taxonomy" id="1802779"/>
    <lineage>
        <taxon>Bacteria</taxon>
        <taxon>Candidatus Zambryskiibacteriota</taxon>
    </lineage>
</organism>
<gene>
    <name evidence="1" type="ORF">A2431_00905</name>
</gene>
<reference evidence="1 2" key="1">
    <citation type="journal article" date="2016" name="Nat. Commun.">
        <title>Thousands of microbial genomes shed light on interconnected biogeochemical processes in an aquifer system.</title>
        <authorList>
            <person name="Anantharaman K."/>
            <person name="Brown C.T."/>
            <person name="Hug L.A."/>
            <person name="Sharon I."/>
            <person name="Castelle C.J."/>
            <person name="Probst A.J."/>
            <person name="Thomas B.C."/>
            <person name="Singh A."/>
            <person name="Wilkins M.J."/>
            <person name="Karaoz U."/>
            <person name="Brodie E.L."/>
            <person name="Williams K.H."/>
            <person name="Hubbard S.S."/>
            <person name="Banfield J.F."/>
        </authorList>
    </citation>
    <scope>NUCLEOTIDE SEQUENCE [LARGE SCALE GENOMIC DNA]</scope>
</reference>
<protein>
    <submittedName>
        <fullName evidence="1">Uncharacterized protein</fullName>
    </submittedName>
</protein>